<comment type="caution">
    <text evidence="3">The sequence shown here is derived from an EMBL/GenBank/DDBJ whole genome shotgun (WGS) entry which is preliminary data.</text>
</comment>
<evidence type="ECO:0000313" key="3">
    <source>
        <dbReference type="EMBL" id="TEB09281.1"/>
    </source>
</evidence>
<dbReference type="HAMAP" id="MF_00489">
    <property type="entry name" value="UPF0178"/>
    <property type="match status" value="1"/>
</dbReference>
<dbReference type="Proteomes" id="UP000297597">
    <property type="component" value="Unassembled WGS sequence"/>
</dbReference>
<organism evidence="3 4">
    <name type="scientific">Pelotomaculum propionicicum</name>
    <dbReference type="NCBI Taxonomy" id="258475"/>
    <lineage>
        <taxon>Bacteria</taxon>
        <taxon>Bacillati</taxon>
        <taxon>Bacillota</taxon>
        <taxon>Clostridia</taxon>
        <taxon>Eubacteriales</taxon>
        <taxon>Desulfotomaculaceae</taxon>
        <taxon>Pelotomaculum</taxon>
    </lineage>
</organism>
<dbReference type="AlphaFoldDB" id="A0A4Y7RKF5"/>
<gene>
    <name evidence="3" type="ORF">Pmgp_03270</name>
</gene>
<evidence type="ECO:0000256" key="1">
    <source>
        <dbReference type="ARBA" id="ARBA00008522"/>
    </source>
</evidence>
<dbReference type="RefSeq" id="WP_134215279.1">
    <property type="nucleotide sequence ID" value="NZ_QFFZ01000053.1"/>
</dbReference>
<dbReference type="Pfam" id="PF02639">
    <property type="entry name" value="DUF188"/>
    <property type="match status" value="1"/>
</dbReference>
<dbReference type="PANTHER" id="PTHR35146">
    <property type="entry name" value="UPF0178 PROTEIN YAII"/>
    <property type="match status" value="1"/>
</dbReference>
<keyword evidence="4" id="KW-1185">Reference proteome</keyword>
<reference evidence="3 4" key="1">
    <citation type="journal article" date="2018" name="Environ. Microbiol.">
        <title>Novel energy conservation strategies and behaviour of Pelotomaculum schinkii driving syntrophic propionate catabolism.</title>
        <authorList>
            <person name="Hidalgo-Ahumada C.A.P."/>
            <person name="Nobu M.K."/>
            <person name="Narihiro T."/>
            <person name="Tamaki H."/>
            <person name="Liu W.T."/>
            <person name="Kamagata Y."/>
            <person name="Stams A.J.M."/>
            <person name="Imachi H."/>
            <person name="Sousa D.Z."/>
        </authorList>
    </citation>
    <scope>NUCLEOTIDE SEQUENCE [LARGE SCALE GENOMIC DNA]</scope>
    <source>
        <strain evidence="3 4">MGP</strain>
    </source>
</reference>
<comment type="similarity">
    <text evidence="1 2">Belongs to the UPF0178 family.</text>
</comment>
<name>A0A4Y7RKF5_9FIRM</name>
<dbReference type="InterPro" id="IPR003791">
    <property type="entry name" value="UPF0178"/>
</dbReference>
<evidence type="ECO:0000313" key="4">
    <source>
        <dbReference type="Proteomes" id="UP000297597"/>
    </source>
</evidence>
<dbReference type="PANTHER" id="PTHR35146:SF1">
    <property type="entry name" value="UPF0178 PROTEIN YAII"/>
    <property type="match status" value="1"/>
</dbReference>
<dbReference type="EMBL" id="QFFZ01000053">
    <property type="protein sequence ID" value="TEB09281.1"/>
    <property type="molecule type" value="Genomic_DNA"/>
</dbReference>
<dbReference type="OrthoDB" id="9798918at2"/>
<sequence>MKIIVDADATPKNALDICRLAAKEFSVPLVTVASFNHRIESDRHVVVGNAPQEADMQVVNLTARGDIVVTQDWGLAAMALGKGAFALSPAGRIFREETIEFLLEEREIKARIRRGGGRTKGPRKRTSEDDDNFKRSLYRLLGKSGRIS</sequence>
<accession>A0A4Y7RKF5</accession>
<protein>
    <recommendedName>
        <fullName evidence="2">UPF0178 protein Pmgp_03270</fullName>
    </recommendedName>
</protein>
<evidence type="ECO:0000256" key="2">
    <source>
        <dbReference type="HAMAP-Rule" id="MF_00489"/>
    </source>
</evidence>
<proteinExistence type="inferred from homology"/>